<feature type="transmembrane region" description="Helical" evidence="1">
    <location>
        <begin position="593"/>
        <end position="612"/>
    </location>
</feature>
<keyword evidence="4" id="KW-1185">Reference proteome</keyword>
<dbReference type="OrthoDB" id="9809127at2"/>
<dbReference type="InterPro" id="IPR027417">
    <property type="entry name" value="P-loop_NTPase"/>
</dbReference>
<name>H5UVX0_9MICO</name>
<keyword evidence="1" id="KW-1133">Transmembrane helix</keyword>
<keyword evidence="1" id="KW-0472">Membrane</keyword>
<feature type="transmembrane region" description="Helical" evidence="1">
    <location>
        <begin position="332"/>
        <end position="354"/>
    </location>
</feature>
<feature type="transmembrane region" description="Helical" evidence="1">
    <location>
        <begin position="287"/>
        <end position="311"/>
    </location>
</feature>
<feature type="transmembrane region" description="Helical" evidence="1">
    <location>
        <begin position="366"/>
        <end position="393"/>
    </location>
</feature>
<evidence type="ECO:0000313" key="3">
    <source>
        <dbReference type="EMBL" id="GAB49878.1"/>
    </source>
</evidence>
<accession>H5UVX0</accession>
<organism evidence="3 4">
    <name type="scientific">Mobilicoccus pelagius NBRC 104925</name>
    <dbReference type="NCBI Taxonomy" id="1089455"/>
    <lineage>
        <taxon>Bacteria</taxon>
        <taxon>Bacillati</taxon>
        <taxon>Actinomycetota</taxon>
        <taxon>Actinomycetes</taxon>
        <taxon>Micrococcales</taxon>
        <taxon>Dermatophilaceae</taxon>
        <taxon>Mobilicoccus</taxon>
    </lineage>
</organism>
<feature type="transmembrane region" description="Helical" evidence="1">
    <location>
        <begin position="624"/>
        <end position="644"/>
    </location>
</feature>
<evidence type="ECO:0000259" key="2">
    <source>
        <dbReference type="PROSITE" id="PS51711"/>
    </source>
</evidence>
<dbReference type="PRINTS" id="PR00326">
    <property type="entry name" value="GTP1OBG"/>
</dbReference>
<feature type="domain" description="FeoB-type G" evidence="2">
    <location>
        <begin position="19"/>
        <end position="185"/>
    </location>
</feature>
<dbReference type="GO" id="GO:0015093">
    <property type="term" value="F:ferrous iron transmembrane transporter activity"/>
    <property type="evidence" value="ECO:0007669"/>
    <property type="project" value="InterPro"/>
</dbReference>
<proteinExistence type="predicted"/>
<evidence type="ECO:0000313" key="4">
    <source>
        <dbReference type="Proteomes" id="UP000004367"/>
    </source>
</evidence>
<protein>
    <submittedName>
        <fullName evidence="3">Ferrous iron transport protein B</fullName>
    </submittedName>
</protein>
<dbReference type="SUPFAM" id="SSF52540">
    <property type="entry name" value="P-loop containing nucleoside triphosphate hydrolases"/>
    <property type="match status" value="1"/>
</dbReference>
<dbReference type="Pfam" id="PF02421">
    <property type="entry name" value="FeoB_N"/>
    <property type="match status" value="1"/>
</dbReference>
<keyword evidence="1" id="KW-0812">Transmembrane</keyword>
<dbReference type="PROSITE" id="PS51711">
    <property type="entry name" value="G_FEOB"/>
    <property type="match status" value="1"/>
</dbReference>
<dbReference type="InterPro" id="IPR006073">
    <property type="entry name" value="GTP-bd"/>
</dbReference>
<gene>
    <name evidence="3" type="primary">feoB</name>
    <name evidence="3" type="ORF">MOPEL_135_01160</name>
</gene>
<dbReference type="Gene3D" id="3.40.50.300">
    <property type="entry name" value="P-loop containing nucleotide triphosphate hydrolases"/>
    <property type="match status" value="1"/>
</dbReference>
<feature type="transmembrane region" description="Helical" evidence="1">
    <location>
        <begin position="232"/>
        <end position="254"/>
    </location>
</feature>
<feature type="transmembrane region" description="Helical" evidence="1">
    <location>
        <begin position="405"/>
        <end position="426"/>
    </location>
</feature>
<sequence>MTDHCASSGGGSTAVASDDLRIALVGSPNAGKTTLFNALTGLRAKTGNYPGVTVARFEGLCRCGDEDVVIEDLPGTYSLDPISPDEYVVTDVLDPERPETRTPDGLLVLLDATSLRRSLGLLAQVLQVGLPTAVVLSFTDDLARRGGAIDVPALRRALGVDVHVVVGGSEGLAELKEALPQAAQWRIPPLAPPTDTAETSAWIESILRASRYVVPQIDTRTRRIDAVLLHPVWGTLVFFAVMFTFFQTIFTLAAPLQDAVESGFTHLGELVAAHVTNPWLASFLGDALIGGLGGVVVFLPQIALLFLLVSLMESVGYMSRAAFLMDRVMARAGLEGRAFVALLSSVACAIPGIMATRTLPSARDRLATMMAAPLMTCSARLPVYVLLIGMLVPREARFGPFGAQGAVMFALYLVGALSAMGMAWVFKRLGNRRGPILPFYMEMPSYRWPSWRSVGLAVWDACRAFLRKVTTIILATTIVLWLLLNLPLRSDADLAVAGVDPGDDVAVSSYVIDNSYAAGLGRAVGPAFEPLGFDWRVNVGVLASLSAREVFVATLGQIASATDPEEPTAALSSMTRTDGEHAGEKLFDAPTTAALLVFFLYALQCMSTIGVLRRETGTWRWPAIAFTYMFVLAWTAAFLVRHVVAALT</sequence>
<dbReference type="EMBL" id="BAFE01000094">
    <property type="protein sequence ID" value="GAB49878.1"/>
    <property type="molecule type" value="Genomic_DNA"/>
</dbReference>
<dbReference type="PANTHER" id="PTHR43185">
    <property type="entry name" value="FERROUS IRON TRANSPORT PROTEIN B"/>
    <property type="match status" value="1"/>
</dbReference>
<dbReference type="GO" id="GO:0005886">
    <property type="term" value="C:plasma membrane"/>
    <property type="evidence" value="ECO:0007669"/>
    <property type="project" value="TreeGrafter"/>
</dbReference>
<dbReference type="RefSeq" id="WP_009483721.1">
    <property type="nucleotide sequence ID" value="NZ_BAFE01000094.1"/>
</dbReference>
<evidence type="ECO:0000256" key="1">
    <source>
        <dbReference type="SAM" id="Phobius"/>
    </source>
</evidence>
<dbReference type="CDD" id="cd01879">
    <property type="entry name" value="FeoB"/>
    <property type="match status" value="1"/>
</dbReference>
<dbReference type="PANTHER" id="PTHR43185:SF1">
    <property type="entry name" value="FE(2+) TRANSPORTER FEOB"/>
    <property type="match status" value="1"/>
</dbReference>
<dbReference type="STRING" id="1089455.MOPEL_135_01160"/>
<dbReference type="eggNOG" id="COG0370">
    <property type="taxonomic scope" value="Bacteria"/>
</dbReference>
<reference evidence="3 4" key="1">
    <citation type="submission" date="2012-02" db="EMBL/GenBank/DDBJ databases">
        <title>Whole genome shotgun sequence of Mobilicoccus pelagius NBRC 104925.</title>
        <authorList>
            <person name="Yoshida Y."/>
            <person name="Hosoyama A."/>
            <person name="Tsuchikane K."/>
            <person name="Katsumata H."/>
            <person name="Yamazaki S."/>
            <person name="Fujita N."/>
        </authorList>
    </citation>
    <scope>NUCLEOTIDE SEQUENCE [LARGE SCALE GENOMIC DNA]</scope>
    <source>
        <strain evidence="3 4">NBRC 104925</strain>
    </source>
</reference>
<dbReference type="InterPro" id="IPR030389">
    <property type="entry name" value="G_FEOB_dom"/>
</dbReference>
<dbReference type="Pfam" id="PF07670">
    <property type="entry name" value="Gate"/>
    <property type="match status" value="2"/>
</dbReference>
<comment type="caution">
    <text evidence="3">The sequence shown here is derived from an EMBL/GenBank/DDBJ whole genome shotgun (WGS) entry which is preliminary data.</text>
</comment>
<dbReference type="InterPro" id="IPR011640">
    <property type="entry name" value="Fe2_transport_prot_B_C"/>
</dbReference>
<dbReference type="InterPro" id="IPR011642">
    <property type="entry name" value="Gate_dom"/>
</dbReference>
<dbReference type="AlphaFoldDB" id="H5UVX0"/>
<dbReference type="InterPro" id="IPR050860">
    <property type="entry name" value="FeoB_GTPase"/>
</dbReference>
<dbReference type="Proteomes" id="UP000004367">
    <property type="component" value="Unassembled WGS sequence"/>
</dbReference>
<dbReference type="Pfam" id="PF07664">
    <property type="entry name" value="FeoB_C"/>
    <property type="match status" value="1"/>
</dbReference>
<feature type="transmembrane region" description="Helical" evidence="1">
    <location>
        <begin position="469"/>
        <end position="488"/>
    </location>
</feature>
<dbReference type="GO" id="GO:0005525">
    <property type="term" value="F:GTP binding"/>
    <property type="evidence" value="ECO:0007669"/>
    <property type="project" value="InterPro"/>
</dbReference>